<gene>
    <name evidence="2" type="ORF">EV702DRAFT_1033491</name>
</gene>
<comment type="caution">
    <text evidence="2">The sequence shown here is derived from an EMBL/GenBank/DDBJ whole genome shotgun (WGS) entry which is preliminary data.</text>
</comment>
<dbReference type="AlphaFoldDB" id="A0A9P7CZE3"/>
<dbReference type="OrthoDB" id="21474at2759"/>
<dbReference type="Proteomes" id="UP000714275">
    <property type="component" value="Unassembled WGS sequence"/>
</dbReference>
<sequence>MNPYANRWPTDWYQGQYNPHVYVPPSYYNQPYQPTGWHGLNFDRSAPKSKWPSLNPILASDMTYVRYDIRKPAQEGIMLSTWQQISHVPAFVAPTYEILIISKAFPWSIVIRAPAGSVITCGAIFEGLHELLQKHIEDSEWAIVALDKTRREAIEKAAKSRQEKDKSDKRLKRIDWLGDTPMFKGLEKDEEFGKKRHLPGSASIAETWVVRFGKP</sequence>
<proteinExistence type="predicted"/>
<dbReference type="InterPro" id="IPR046522">
    <property type="entry name" value="DUF6699"/>
</dbReference>
<feature type="domain" description="DUF6699" evidence="1">
    <location>
        <begin position="66"/>
        <end position="189"/>
    </location>
</feature>
<evidence type="ECO:0000259" key="1">
    <source>
        <dbReference type="Pfam" id="PF20415"/>
    </source>
</evidence>
<dbReference type="Pfam" id="PF20415">
    <property type="entry name" value="DUF6699"/>
    <property type="match status" value="1"/>
</dbReference>
<keyword evidence="3" id="KW-1185">Reference proteome</keyword>
<organism evidence="2 3">
    <name type="scientific">Suillus placidus</name>
    <dbReference type="NCBI Taxonomy" id="48579"/>
    <lineage>
        <taxon>Eukaryota</taxon>
        <taxon>Fungi</taxon>
        <taxon>Dikarya</taxon>
        <taxon>Basidiomycota</taxon>
        <taxon>Agaricomycotina</taxon>
        <taxon>Agaricomycetes</taxon>
        <taxon>Agaricomycetidae</taxon>
        <taxon>Boletales</taxon>
        <taxon>Suillineae</taxon>
        <taxon>Suillaceae</taxon>
        <taxon>Suillus</taxon>
    </lineage>
</organism>
<evidence type="ECO:0000313" key="3">
    <source>
        <dbReference type="Proteomes" id="UP000714275"/>
    </source>
</evidence>
<reference evidence="2" key="1">
    <citation type="journal article" date="2020" name="New Phytol.">
        <title>Comparative genomics reveals dynamic genome evolution in host specialist ectomycorrhizal fungi.</title>
        <authorList>
            <person name="Lofgren L.A."/>
            <person name="Nguyen N.H."/>
            <person name="Vilgalys R."/>
            <person name="Ruytinx J."/>
            <person name="Liao H.L."/>
            <person name="Branco S."/>
            <person name="Kuo A."/>
            <person name="LaButti K."/>
            <person name="Lipzen A."/>
            <person name="Andreopoulos W."/>
            <person name="Pangilinan J."/>
            <person name="Riley R."/>
            <person name="Hundley H."/>
            <person name="Na H."/>
            <person name="Barry K."/>
            <person name="Grigoriev I.V."/>
            <person name="Stajich J.E."/>
            <person name="Kennedy P.G."/>
        </authorList>
    </citation>
    <scope>NUCLEOTIDE SEQUENCE</scope>
    <source>
        <strain evidence="2">DOB743</strain>
    </source>
</reference>
<dbReference type="EMBL" id="JABBWD010000052">
    <property type="protein sequence ID" value="KAG1772576.1"/>
    <property type="molecule type" value="Genomic_DNA"/>
</dbReference>
<protein>
    <recommendedName>
        <fullName evidence="1">DUF6699 domain-containing protein</fullName>
    </recommendedName>
</protein>
<name>A0A9P7CZE3_9AGAM</name>
<accession>A0A9P7CZE3</accession>
<evidence type="ECO:0000313" key="2">
    <source>
        <dbReference type="EMBL" id="KAG1772576.1"/>
    </source>
</evidence>